<evidence type="ECO:0000313" key="7">
    <source>
        <dbReference type="EMBL" id="WNM28357.1"/>
    </source>
</evidence>
<organism evidence="7">
    <name type="scientific">Demequina capsici</name>
    <dbReference type="NCBI Taxonomy" id="3075620"/>
    <lineage>
        <taxon>Bacteria</taxon>
        <taxon>Bacillati</taxon>
        <taxon>Actinomycetota</taxon>
        <taxon>Actinomycetes</taxon>
        <taxon>Micrococcales</taxon>
        <taxon>Demequinaceae</taxon>
        <taxon>Demequina</taxon>
    </lineage>
</organism>
<reference evidence="7" key="1">
    <citation type="submission" date="2023-09" db="EMBL/GenBank/DDBJ databases">
        <title>Demequina sp. a novel bacteria isolated from Capsicum annuum.</title>
        <authorList>
            <person name="Humaira Z."/>
            <person name="Lee J."/>
            <person name="Cho D."/>
        </authorList>
    </citation>
    <scope>NUCLEOTIDE SEQUENCE</scope>
    <source>
        <strain evidence="7">PMTSA13</strain>
    </source>
</reference>
<evidence type="ECO:0000256" key="1">
    <source>
        <dbReference type="ARBA" id="ARBA00004141"/>
    </source>
</evidence>
<gene>
    <name evidence="7" type="ORF">RN607_04970</name>
</gene>
<evidence type="ECO:0000256" key="5">
    <source>
        <dbReference type="SAM" id="MobiDB-lite"/>
    </source>
</evidence>
<dbReference type="AlphaFoldDB" id="A0AA96FFA3"/>
<dbReference type="InterPro" id="IPR019109">
    <property type="entry name" value="MamF_MmsF"/>
</dbReference>
<proteinExistence type="predicted"/>
<dbReference type="Proteomes" id="UP001303408">
    <property type="component" value="Chromosome"/>
</dbReference>
<evidence type="ECO:0000256" key="2">
    <source>
        <dbReference type="ARBA" id="ARBA00022692"/>
    </source>
</evidence>
<comment type="subcellular location">
    <subcellularLocation>
        <location evidence="1">Membrane</location>
        <topology evidence="1">Multi-pass membrane protein</topology>
    </subcellularLocation>
</comment>
<keyword evidence="3 6" id="KW-1133">Transmembrane helix</keyword>
<name>A0AA96FFA3_9MICO</name>
<dbReference type="Pfam" id="PF09685">
    <property type="entry name" value="MamF_MmsF"/>
    <property type="match status" value="1"/>
</dbReference>
<keyword evidence="4 6" id="KW-0472">Membrane</keyword>
<dbReference type="KEGG" id="dcp:RN607_04970"/>
<keyword evidence="2 6" id="KW-0812">Transmembrane</keyword>
<evidence type="ECO:0000256" key="4">
    <source>
        <dbReference type="ARBA" id="ARBA00023136"/>
    </source>
</evidence>
<feature type="transmembrane region" description="Helical" evidence="6">
    <location>
        <begin position="77"/>
        <end position="105"/>
    </location>
</feature>
<dbReference type="EMBL" id="CP134880">
    <property type="protein sequence ID" value="WNM28357.1"/>
    <property type="molecule type" value="Genomic_DNA"/>
</dbReference>
<feature type="transmembrane region" description="Helical" evidence="6">
    <location>
        <begin position="125"/>
        <end position="147"/>
    </location>
</feature>
<evidence type="ECO:0000256" key="6">
    <source>
        <dbReference type="SAM" id="Phobius"/>
    </source>
</evidence>
<accession>A0AA96FFA3</accession>
<feature type="transmembrane region" description="Helical" evidence="6">
    <location>
        <begin position="153"/>
        <end position="171"/>
    </location>
</feature>
<protein>
    <submittedName>
        <fullName evidence="7">DUF4870 domain-containing protein</fullName>
    </submittedName>
</protein>
<feature type="compositionally biased region" description="Pro residues" evidence="5">
    <location>
        <begin position="39"/>
        <end position="57"/>
    </location>
</feature>
<feature type="region of interest" description="Disordered" evidence="5">
    <location>
        <begin position="1"/>
        <end position="63"/>
    </location>
</feature>
<dbReference type="RefSeq" id="WP_313544762.1">
    <property type="nucleotide sequence ID" value="NZ_CP134880.1"/>
</dbReference>
<sequence length="187" mass="19902">MNDTDRTEGADTTPEAAPQDGSSAQPGAAEPPAIEQAPSPQPSDAPPAGGPFPPPGGPTAQPMPARMLESEARNWAMLIHIIAAAAALLSLGTVSWVVPLVLWLIYRERSALIEHHGKQNLNLQLTLLVVMVGGVIIGFATLFIGFFVTIPAMILYGLYSIVISFVAGVKANHGEYYRIPLIIPFLR</sequence>
<evidence type="ECO:0000256" key="3">
    <source>
        <dbReference type="ARBA" id="ARBA00022989"/>
    </source>
</evidence>